<dbReference type="GO" id="GO:0003676">
    <property type="term" value="F:nucleic acid binding"/>
    <property type="evidence" value="ECO:0007669"/>
    <property type="project" value="InterPro"/>
</dbReference>
<organism evidence="4 5">
    <name type="scientific">Solanum tuberosum</name>
    <name type="common">Potato</name>
    <dbReference type="NCBI Taxonomy" id="4113"/>
    <lineage>
        <taxon>Eukaryota</taxon>
        <taxon>Viridiplantae</taxon>
        <taxon>Streptophyta</taxon>
        <taxon>Embryophyta</taxon>
        <taxon>Tracheophyta</taxon>
        <taxon>Spermatophyta</taxon>
        <taxon>Magnoliopsida</taxon>
        <taxon>eudicotyledons</taxon>
        <taxon>Gunneridae</taxon>
        <taxon>Pentapetalae</taxon>
        <taxon>asterids</taxon>
        <taxon>lamiids</taxon>
        <taxon>Solanales</taxon>
        <taxon>Solanaceae</taxon>
        <taxon>Solanoideae</taxon>
        <taxon>Solaneae</taxon>
        <taxon>Solanum</taxon>
    </lineage>
</organism>
<feature type="region of interest" description="Disordered" evidence="2">
    <location>
        <begin position="169"/>
        <end position="201"/>
    </location>
</feature>
<keyword evidence="1" id="KW-0863">Zinc-finger</keyword>
<dbReference type="GO" id="GO:0008270">
    <property type="term" value="F:zinc ion binding"/>
    <property type="evidence" value="ECO:0007669"/>
    <property type="project" value="UniProtKB-KW"/>
</dbReference>
<evidence type="ECO:0000256" key="2">
    <source>
        <dbReference type="SAM" id="MobiDB-lite"/>
    </source>
</evidence>
<dbReference type="Proteomes" id="UP000011115">
    <property type="component" value="Unassembled WGS sequence"/>
</dbReference>
<dbReference type="Gene3D" id="4.10.60.10">
    <property type="entry name" value="Zinc finger, CCHC-type"/>
    <property type="match status" value="1"/>
</dbReference>
<dbReference type="Gramene" id="PGSC0003DMT400089610">
    <property type="protein sequence ID" value="PGSC0003DMT400089610"/>
    <property type="gene ID" value="PGSC0003DMG400039181"/>
</dbReference>
<reference evidence="4" key="2">
    <citation type="submission" date="2015-06" db="UniProtKB">
        <authorList>
            <consortium name="EnsemblPlants"/>
        </authorList>
    </citation>
    <scope>IDENTIFICATION</scope>
    <source>
        <strain evidence="4">DM1-3 516 R44</strain>
    </source>
</reference>
<dbReference type="PANTHER" id="PTHR34482">
    <property type="entry name" value="DNA DAMAGE-INDUCIBLE PROTEIN 1-LIKE"/>
    <property type="match status" value="1"/>
</dbReference>
<dbReference type="InterPro" id="IPR036875">
    <property type="entry name" value="Znf_CCHC_sf"/>
</dbReference>
<dbReference type="SMART" id="SM00343">
    <property type="entry name" value="ZnF_C2HC"/>
    <property type="match status" value="1"/>
</dbReference>
<accession>M1DII3</accession>
<dbReference type="EnsemblPlants" id="PGSC0003DMT400089610">
    <property type="protein sequence ID" value="PGSC0003DMT400089610"/>
    <property type="gene ID" value="PGSC0003DMG400039181"/>
</dbReference>
<reference evidence="5" key="1">
    <citation type="journal article" date="2011" name="Nature">
        <title>Genome sequence and analysis of the tuber crop potato.</title>
        <authorList>
            <consortium name="The Potato Genome Sequencing Consortium"/>
        </authorList>
    </citation>
    <scope>NUCLEOTIDE SEQUENCE [LARGE SCALE GENOMIC DNA]</scope>
    <source>
        <strain evidence="5">cv. DM1-3 516 R44</strain>
    </source>
</reference>
<dbReference type="HOGENOM" id="CLU_043741_3_1_1"/>
<evidence type="ECO:0000259" key="3">
    <source>
        <dbReference type="PROSITE" id="PS50158"/>
    </source>
</evidence>
<keyword evidence="1" id="KW-0862">Zinc</keyword>
<dbReference type="OMA" id="GHCKREC"/>
<dbReference type="PROSITE" id="PS50158">
    <property type="entry name" value="ZF_CCHC"/>
    <property type="match status" value="1"/>
</dbReference>
<evidence type="ECO:0000256" key="1">
    <source>
        <dbReference type="PROSITE-ProRule" id="PRU00047"/>
    </source>
</evidence>
<feature type="region of interest" description="Disordered" evidence="2">
    <location>
        <begin position="71"/>
        <end position="129"/>
    </location>
</feature>
<name>M1DII3_SOLTU</name>
<evidence type="ECO:0000313" key="5">
    <source>
        <dbReference type="Proteomes" id="UP000011115"/>
    </source>
</evidence>
<feature type="domain" description="CCHC-type" evidence="3">
    <location>
        <begin position="150"/>
        <end position="165"/>
    </location>
</feature>
<dbReference type="SUPFAM" id="SSF57756">
    <property type="entry name" value="Retrovirus zinc finger-like domains"/>
    <property type="match status" value="1"/>
</dbReference>
<sequence length="201" mass="22571">MSVNEYALNFTRSSKYALSLVASPRDLMNRFMTGVSELVEEEFCMTMLVDDMDISHLMVFAQQIEESKLKKKRVREKKSTRVDNDGFDGPGHCGNRQRFSGQGYSNAHKYKDESVSSPRPQGKDSDPLYPTCSRCGKRHEGRCLAGRDGCYGCGDRGHMKKDCPKAKATIREGKQVAPSGGDGEPPKRNRFYALQSKDNQE</sequence>
<proteinExistence type="predicted"/>
<keyword evidence="5" id="KW-1185">Reference proteome</keyword>
<dbReference type="Pfam" id="PF00098">
    <property type="entry name" value="zf-CCHC"/>
    <property type="match status" value="1"/>
</dbReference>
<dbReference type="AlphaFoldDB" id="M1DII3"/>
<dbReference type="InterPro" id="IPR001878">
    <property type="entry name" value="Znf_CCHC"/>
</dbReference>
<keyword evidence="1" id="KW-0479">Metal-binding</keyword>
<dbReference type="PANTHER" id="PTHR34482:SF57">
    <property type="entry name" value="RETROTRANSPOSON GAG DOMAIN-CONTAINING PROTEIN"/>
    <property type="match status" value="1"/>
</dbReference>
<evidence type="ECO:0000313" key="4">
    <source>
        <dbReference type="EnsemblPlants" id="PGSC0003DMT400089610"/>
    </source>
</evidence>
<dbReference type="PaxDb" id="4113-PGSC0003DMT400089610"/>
<protein>
    <submittedName>
        <fullName evidence="4">Gag-pol polyprotein</fullName>
    </submittedName>
</protein>
<dbReference type="InParanoid" id="M1DII3"/>